<keyword evidence="2" id="KW-1185">Reference proteome</keyword>
<evidence type="ECO:0000313" key="1">
    <source>
        <dbReference type="EMBL" id="TCO75164.1"/>
    </source>
</evidence>
<dbReference type="EMBL" id="SLWX01000010">
    <property type="protein sequence ID" value="TCO75164.1"/>
    <property type="molecule type" value="Genomic_DNA"/>
</dbReference>
<protein>
    <submittedName>
        <fullName evidence="1">Uncharacterized protein</fullName>
    </submittedName>
</protein>
<sequence>MPSLELISDVELMPSHGTFNAGIFAASDLYIRKILVLIKFIRIAMSYFELEAACWSALRSSPPLLLHGLSKDWTMRVAY</sequence>
<name>A0A4R2KNT7_9GAMM</name>
<dbReference type="RefSeq" id="WP_117318422.1">
    <property type="nucleotide sequence ID" value="NZ_QQSW01000013.1"/>
</dbReference>
<organism evidence="1 2">
    <name type="scientific">Chromatocurvus halotolerans</name>
    <dbReference type="NCBI Taxonomy" id="1132028"/>
    <lineage>
        <taxon>Bacteria</taxon>
        <taxon>Pseudomonadati</taxon>
        <taxon>Pseudomonadota</taxon>
        <taxon>Gammaproteobacteria</taxon>
        <taxon>Cellvibrionales</taxon>
        <taxon>Halieaceae</taxon>
        <taxon>Chromatocurvus</taxon>
    </lineage>
</organism>
<dbReference type="AlphaFoldDB" id="A0A4R2KNT7"/>
<dbReference type="Proteomes" id="UP000294980">
    <property type="component" value="Unassembled WGS sequence"/>
</dbReference>
<comment type="caution">
    <text evidence="1">The sequence shown here is derived from an EMBL/GenBank/DDBJ whole genome shotgun (WGS) entry which is preliminary data.</text>
</comment>
<evidence type="ECO:0000313" key="2">
    <source>
        <dbReference type="Proteomes" id="UP000294980"/>
    </source>
</evidence>
<gene>
    <name evidence="1" type="ORF">EV688_110119</name>
</gene>
<accession>A0A4R2KNT7</accession>
<proteinExistence type="predicted"/>
<reference evidence="1 2" key="1">
    <citation type="submission" date="2019-03" db="EMBL/GenBank/DDBJ databases">
        <title>Genomic Encyclopedia of Type Strains, Phase IV (KMG-IV): sequencing the most valuable type-strain genomes for metagenomic binning, comparative biology and taxonomic classification.</title>
        <authorList>
            <person name="Goeker M."/>
        </authorList>
    </citation>
    <scope>NUCLEOTIDE SEQUENCE [LARGE SCALE GENOMIC DNA]</scope>
    <source>
        <strain evidence="1 2">DSM 23344</strain>
    </source>
</reference>